<name>A0A9X2J2P1_9SPHN</name>
<keyword evidence="2" id="KW-0732">Signal</keyword>
<evidence type="ECO:0000313" key="4">
    <source>
        <dbReference type="Proteomes" id="UP001155128"/>
    </source>
</evidence>
<sequence length="459" mass="48897">MMMRSLTLSSIALASLTLALPAAAQQAADPDEIAKLRADVDAAQRDLERLQARLDALEGGLATTEPAQLAHNVERNLPDQSDPEATEFAAAAKDRAEAIVENGVSGLVTGTGGLSEQLPTKDIDIAFQGSSSGGRVSLALSNNELDARSSDGLPCIASDEGLRIGSDNPCKGRGTPYTIRTTKLIVSAPANKSGDTSFATLDSLASGVKAELNFASFDGETPSASEIRASTIYRLAVAECLAKAIAGVDCYKIDDAFLATLAPATRDAWNDYIFEETLAGARGISVGASLGYNEYSYFDTPTLMKDKDREVGFGVSAGLLLFPRRGSSLLLEGEYQYGFKEAKSQITCPTDIEDDADFFTCIEGPLAAPTRTDKFIMSAAYRQQIEIAGGTIIKDLAIAPTLQFDVLNDDLSIDVPVYLVRSKKDGLVAGIRLGWEDEDDESDFKIGIFYGQAFDLFGN</sequence>
<dbReference type="Proteomes" id="UP001155128">
    <property type="component" value="Unassembled WGS sequence"/>
</dbReference>
<keyword evidence="1" id="KW-0175">Coiled coil</keyword>
<dbReference type="EMBL" id="JAMSHT010000001">
    <property type="protein sequence ID" value="MCM8557230.1"/>
    <property type="molecule type" value="Genomic_DNA"/>
</dbReference>
<dbReference type="AlphaFoldDB" id="A0A9X2J2P1"/>
<evidence type="ECO:0000256" key="2">
    <source>
        <dbReference type="SAM" id="SignalP"/>
    </source>
</evidence>
<evidence type="ECO:0008006" key="5">
    <source>
        <dbReference type="Google" id="ProtNLM"/>
    </source>
</evidence>
<dbReference type="RefSeq" id="WP_252113124.1">
    <property type="nucleotide sequence ID" value="NZ_JAMSHT010000001.1"/>
</dbReference>
<keyword evidence="4" id="KW-1185">Reference proteome</keyword>
<feature type="signal peptide" evidence="2">
    <location>
        <begin position="1"/>
        <end position="24"/>
    </location>
</feature>
<reference evidence="3" key="1">
    <citation type="submission" date="2022-06" db="EMBL/GenBank/DDBJ databases">
        <title>Sphingomicrobium sedimins sp. nov., a marine bacterium isolated from tidal flat.</title>
        <authorList>
            <person name="Kim C.-H."/>
            <person name="Yoo Y."/>
            <person name="Kim J.-J."/>
        </authorList>
    </citation>
    <scope>NUCLEOTIDE SEQUENCE</scope>
    <source>
        <strain evidence="3">GRR-S6-50</strain>
    </source>
</reference>
<accession>A0A9X2J2P1</accession>
<evidence type="ECO:0000313" key="3">
    <source>
        <dbReference type="EMBL" id="MCM8557230.1"/>
    </source>
</evidence>
<proteinExistence type="predicted"/>
<feature type="chain" id="PRO_5040970353" description="Porin" evidence="2">
    <location>
        <begin position="25"/>
        <end position="459"/>
    </location>
</feature>
<gene>
    <name evidence="3" type="ORF">NDO55_05280</name>
</gene>
<comment type="caution">
    <text evidence="3">The sequence shown here is derived from an EMBL/GenBank/DDBJ whole genome shotgun (WGS) entry which is preliminary data.</text>
</comment>
<evidence type="ECO:0000256" key="1">
    <source>
        <dbReference type="SAM" id="Coils"/>
    </source>
</evidence>
<protein>
    <recommendedName>
        <fullName evidence="5">Porin</fullName>
    </recommendedName>
</protein>
<feature type="coiled-coil region" evidence="1">
    <location>
        <begin position="33"/>
        <end position="60"/>
    </location>
</feature>
<organism evidence="3 4">
    <name type="scientific">Sphingomicrobium sediminis</name>
    <dbReference type="NCBI Taxonomy" id="2950949"/>
    <lineage>
        <taxon>Bacteria</taxon>
        <taxon>Pseudomonadati</taxon>
        <taxon>Pseudomonadota</taxon>
        <taxon>Alphaproteobacteria</taxon>
        <taxon>Sphingomonadales</taxon>
        <taxon>Sphingomonadaceae</taxon>
        <taxon>Sphingomicrobium</taxon>
    </lineage>
</organism>